<proteinExistence type="predicted"/>
<dbReference type="AlphaFoldDB" id="A0A841KR40"/>
<dbReference type="Proteomes" id="UP000579281">
    <property type="component" value="Unassembled WGS sequence"/>
</dbReference>
<accession>A0A841KR40</accession>
<comment type="caution">
    <text evidence="1">The sequence shown here is derived from an EMBL/GenBank/DDBJ whole genome shotgun (WGS) entry which is preliminary data.</text>
</comment>
<gene>
    <name evidence="1" type="ORF">HNQ80_002313</name>
</gene>
<dbReference type="EMBL" id="JACHEN010000013">
    <property type="protein sequence ID" value="MBB6216214.1"/>
    <property type="molecule type" value="Genomic_DNA"/>
</dbReference>
<organism evidence="1 2">
    <name type="scientific">Anaerosolibacter carboniphilus</name>
    <dbReference type="NCBI Taxonomy" id="1417629"/>
    <lineage>
        <taxon>Bacteria</taxon>
        <taxon>Bacillati</taxon>
        <taxon>Bacillota</taxon>
        <taxon>Clostridia</taxon>
        <taxon>Peptostreptococcales</taxon>
        <taxon>Thermotaleaceae</taxon>
        <taxon>Anaerosolibacter</taxon>
    </lineage>
</organism>
<evidence type="ECO:0000313" key="1">
    <source>
        <dbReference type="EMBL" id="MBB6216214.1"/>
    </source>
</evidence>
<keyword evidence="2" id="KW-1185">Reference proteome</keyword>
<sequence>MTREEMDNRFNNNGLGNLQIVDLSQEELGKIKALEDEINKNIHGDRVALMALTVKKTIQ</sequence>
<protein>
    <submittedName>
        <fullName evidence="1">Uncharacterized protein</fullName>
    </submittedName>
</protein>
<dbReference type="RefSeq" id="WP_184310754.1">
    <property type="nucleotide sequence ID" value="NZ_JACHEN010000013.1"/>
</dbReference>
<reference evidence="1 2" key="1">
    <citation type="submission" date="2020-08" db="EMBL/GenBank/DDBJ databases">
        <title>Genomic Encyclopedia of Type Strains, Phase IV (KMG-IV): sequencing the most valuable type-strain genomes for metagenomic binning, comparative biology and taxonomic classification.</title>
        <authorList>
            <person name="Goeker M."/>
        </authorList>
    </citation>
    <scope>NUCLEOTIDE SEQUENCE [LARGE SCALE GENOMIC DNA]</scope>
    <source>
        <strain evidence="1 2">DSM 103526</strain>
    </source>
</reference>
<evidence type="ECO:0000313" key="2">
    <source>
        <dbReference type="Proteomes" id="UP000579281"/>
    </source>
</evidence>
<name>A0A841KR40_9FIRM</name>